<sequence>MNMFIKYIKGIKGFALLVIMILASVGCKKTIKGETQLYPEPDAVGTYAKGADVSWVTEMEAAGRKFFNSAGEQQDLFKILKDKGINTIRLRVWVNPASGYCNTADVLAKAKRAKAANMRVLIDFHYSDTWADPGQQNKPAAWANQDFTTLKASVRSHTVAVLTTLKAENIIPEWVQVGNETNDGMLWNDGKASVSMKNFAELIQAGYEGVKAVDPASKVVVHIANGYDNALFRWIFDGLKANGAKWDVVGMSLYPTAADWSSKNTQCLANMNDMVTRYGSEVMICEVGMPVTEAVACRDFIKDIMAKNKSLANNKGLGVFYWEPQSYNSWNGYKLGAFDDSGKPTVAMDAFLP</sequence>
<evidence type="ECO:0000256" key="5">
    <source>
        <dbReference type="ARBA" id="ARBA00023295"/>
    </source>
</evidence>
<organism evidence="7 8">
    <name type="scientific">Pedobacter psychrotolerans</name>
    <dbReference type="NCBI Taxonomy" id="1843235"/>
    <lineage>
        <taxon>Bacteria</taxon>
        <taxon>Pseudomonadati</taxon>
        <taxon>Bacteroidota</taxon>
        <taxon>Sphingobacteriia</taxon>
        <taxon>Sphingobacteriales</taxon>
        <taxon>Sphingobacteriaceae</taxon>
        <taxon>Pedobacter</taxon>
    </lineage>
</organism>
<dbReference type="PANTHER" id="PTHR34983:SF1">
    <property type="entry name" value="ARABINOGALACTAN ENDO-BETA-1,4-GALACTANASE A"/>
    <property type="match status" value="1"/>
</dbReference>
<comment type="catalytic activity">
    <reaction evidence="1 6">
        <text>The enzyme specifically hydrolyzes (1-&gt;4)-beta-D-galactosidic linkages in type I arabinogalactans.</text>
        <dbReference type="EC" id="3.2.1.89"/>
    </reaction>
</comment>
<dbReference type="EC" id="3.2.1.89" evidence="3 6"/>
<comment type="similarity">
    <text evidence="2 6">Belongs to the glycosyl hydrolase 53 family.</text>
</comment>
<evidence type="ECO:0000256" key="2">
    <source>
        <dbReference type="ARBA" id="ARBA00010687"/>
    </source>
</evidence>
<evidence type="ECO:0000256" key="4">
    <source>
        <dbReference type="ARBA" id="ARBA00022801"/>
    </source>
</evidence>
<evidence type="ECO:0000256" key="3">
    <source>
        <dbReference type="ARBA" id="ARBA00012556"/>
    </source>
</evidence>
<evidence type="ECO:0000256" key="6">
    <source>
        <dbReference type="RuleBase" id="RU361192"/>
    </source>
</evidence>
<dbReference type="EMBL" id="BMJO01000002">
    <property type="protein sequence ID" value="GGE45709.1"/>
    <property type="molecule type" value="Genomic_DNA"/>
</dbReference>
<keyword evidence="8" id="KW-1185">Reference proteome</keyword>
<gene>
    <name evidence="7" type="primary">galA</name>
    <name evidence="7" type="ORF">GCM10011413_09870</name>
</gene>
<keyword evidence="5 6" id="KW-0326">Glycosidase</keyword>
<evidence type="ECO:0000256" key="1">
    <source>
        <dbReference type="ARBA" id="ARBA00001695"/>
    </source>
</evidence>
<dbReference type="InterPro" id="IPR011683">
    <property type="entry name" value="Glyco_hydro_53"/>
</dbReference>
<dbReference type="Pfam" id="PF07745">
    <property type="entry name" value="Glyco_hydro_53"/>
    <property type="match status" value="1"/>
</dbReference>
<dbReference type="SUPFAM" id="SSF51445">
    <property type="entry name" value="(Trans)glycosidases"/>
    <property type="match status" value="1"/>
</dbReference>
<name>A0ABQ1SPJ0_9SPHI</name>
<dbReference type="Proteomes" id="UP000622648">
    <property type="component" value="Unassembled WGS sequence"/>
</dbReference>
<accession>A0ABQ1SPJ0</accession>
<proteinExistence type="inferred from homology"/>
<comment type="caution">
    <text evidence="7">The sequence shown here is derived from an EMBL/GenBank/DDBJ whole genome shotgun (WGS) entry which is preliminary data.</text>
</comment>
<evidence type="ECO:0000313" key="7">
    <source>
        <dbReference type="EMBL" id="GGE45709.1"/>
    </source>
</evidence>
<dbReference type="InterPro" id="IPR017853">
    <property type="entry name" value="GH"/>
</dbReference>
<protein>
    <recommendedName>
        <fullName evidence="3 6">Arabinogalactan endo-beta-1,4-galactanase</fullName>
        <ecNumber evidence="3 6">3.2.1.89</ecNumber>
    </recommendedName>
</protein>
<evidence type="ECO:0000313" key="8">
    <source>
        <dbReference type="Proteomes" id="UP000622648"/>
    </source>
</evidence>
<dbReference type="Gene3D" id="3.20.20.80">
    <property type="entry name" value="Glycosidases"/>
    <property type="match status" value="1"/>
</dbReference>
<keyword evidence="4 6" id="KW-0378">Hydrolase</keyword>
<reference evidence="8" key="1">
    <citation type="journal article" date="2019" name="Int. J. Syst. Evol. Microbiol.">
        <title>The Global Catalogue of Microorganisms (GCM) 10K type strain sequencing project: providing services to taxonomists for standard genome sequencing and annotation.</title>
        <authorList>
            <consortium name="The Broad Institute Genomics Platform"/>
            <consortium name="The Broad Institute Genome Sequencing Center for Infectious Disease"/>
            <person name="Wu L."/>
            <person name="Ma J."/>
        </authorList>
    </citation>
    <scope>NUCLEOTIDE SEQUENCE [LARGE SCALE GENOMIC DNA]</scope>
    <source>
        <strain evidence="8">CGMCC 1.15644</strain>
    </source>
</reference>
<dbReference type="PROSITE" id="PS51257">
    <property type="entry name" value="PROKAR_LIPOPROTEIN"/>
    <property type="match status" value="1"/>
</dbReference>
<dbReference type="PANTHER" id="PTHR34983">
    <property type="entry name" value="ARABINOGALACTAN ENDO-BETA-1,4-GALACTANASE A"/>
    <property type="match status" value="1"/>
</dbReference>